<feature type="binding site" evidence="12">
    <location>
        <position position="99"/>
    </location>
    <ligand>
        <name>GTP</name>
        <dbReference type="ChEBI" id="CHEBI:37565"/>
    </ligand>
</feature>
<comment type="catalytic activity">
    <reaction evidence="11 12">
        <text>GTP + AH2 + S-adenosyl-L-methionine = (8S)-3',8-cyclo-7,8-dihydroguanosine 5'-triphosphate + 5'-deoxyadenosine + L-methionine + A + H(+)</text>
        <dbReference type="Rhea" id="RHEA:49576"/>
        <dbReference type="ChEBI" id="CHEBI:13193"/>
        <dbReference type="ChEBI" id="CHEBI:15378"/>
        <dbReference type="ChEBI" id="CHEBI:17319"/>
        <dbReference type="ChEBI" id="CHEBI:17499"/>
        <dbReference type="ChEBI" id="CHEBI:37565"/>
        <dbReference type="ChEBI" id="CHEBI:57844"/>
        <dbReference type="ChEBI" id="CHEBI:59789"/>
        <dbReference type="ChEBI" id="CHEBI:131766"/>
        <dbReference type="EC" id="4.1.99.22"/>
    </reaction>
</comment>
<feature type="binding site" evidence="12">
    <location>
        <position position="25"/>
    </location>
    <ligand>
        <name>[4Fe-4S] cluster</name>
        <dbReference type="ChEBI" id="CHEBI:49883"/>
        <label>1</label>
        <note>4Fe-4S-S-AdoMet</note>
    </ligand>
</feature>
<dbReference type="SMART" id="SM00729">
    <property type="entry name" value="Elp3"/>
    <property type="match status" value="1"/>
</dbReference>
<sequence>MNATVLTDQFGRRIDYVRLSVTDRCDLRCSYCMPEGFTGFEEPEHWLNFDEIERLIGAFARLGVSRIRLTGGEPLLRRDIAGLAGRIAALPGIHDLSMSTNATQLDRHAQALKAAGVTRLNVSLDSLQQARVEKINGRDVLAKVMAGLATAQDAGFTPIKLNMVALAGTNDDEIDEMVAFCMARGFVLRLIEAMPMGDTGRNAEYLDLQQVKERLRAQFDLVETTLHGAGPARYLGTADGRFNVGFITPISQHFCQTCNRIRVAVDGTAYMCLGQEEKFEFRPLLRGGCSDAELEAAILEAINLKPERHEFNESPHKILRFMSMTGG</sequence>
<dbReference type="HAMAP" id="MF_01225_B">
    <property type="entry name" value="MoaA_B"/>
    <property type="match status" value="1"/>
</dbReference>
<keyword evidence="5 12" id="KW-0547">Nucleotide-binding</keyword>
<feature type="binding site" evidence="12">
    <location>
        <position position="32"/>
    </location>
    <ligand>
        <name>[4Fe-4S] cluster</name>
        <dbReference type="ChEBI" id="CHEBI:49883"/>
        <label>1</label>
        <note>4Fe-4S-S-AdoMet</note>
    </ligand>
</feature>
<evidence type="ECO:0000256" key="6">
    <source>
        <dbReference type="ARBA" id="ARBA00023004"/>
    </source>
</evidence>
<feature type="binding site" evidence="12">
    <location>
        <position position="72"/>
    </location>
    <ligand>
        <name>S-adenosyl-L-methionine</name>
        <dbReference type="ChEBI" id="CHEBI:59789"/>
    </ligand>
</feature>
<dbReference type="STRING" id="1123392.GCA_000376425_01313"/>
<feature type="binding site" evidence="12">
    <location>
        <position position="160"/>
    </location>
    <ligand>
        <name>GTP</name>
        <dbReference type="ChEBI" id="CHEBI:37565"/>
    </ligand>
</feature>
<protein>
    <recommendedName>
        <fullName evidence="1 12">GTP 3',8-cyclase</fullName>
        <ecNumber evidence="1 12">4.1.99.22</ecNumber>
    </recommendedName>
    <alternativeName>
        <fullName evidence="12">Molybdenum cofactor biosynthesis protein A</fullName>
    </alternativeName>
</protein>
<feature type="binding site" evidence="12">
    <location>
        <position position="255"/>
    </location>
    <ligand>
        <name>[4Fe-4S] cluster</name>
        <dbReference type="ChEBI" id="CHEBI:49883"/>
        <label>2</label>
        <note>4Fe-4S-substrate</note>
    </ligand>
</feature>
<dbReference type="GO" id="GO:0051539">
    <property type="term" value="F:4 iron, 4 sulfur cluster binding"/>
    <property type="evidence" value="ECO:0007669"/>
    <property type="project" value="UniProtKB-UniRule"/>
</dbReference>
<accession>A0A125BC83</accession>
<keyword evidence="9 12" id="KW-0501">Molybdenum cofactor biosynthesis</keyword>
<dbReference type="InterPro" id="IPR013483">
    <property type="entry name" value="MoaA"/>
</dbReference>
<evidence type="ECO:0000313" key="14">
    <source>
        <dbReference type="EMBL" id="KVW94713.1"/>
    </source>
</evidence>
<dbReference type="Pfam" id="PF04055">
    <property type="entry name" value="Radical_SAM"/>
    <property type="match status" value="1"/>
</dbReference>
<evidence type="ECO:0000256" key="5">
    <source>
        <dbReference type="ARBA" id="ARBA00022741"/>
    </source>
</evidence>
<feature type="domain" description="Radical SAM core" evidence="13">
    <location>
        <begin position="9"/>
        <end position="232"/>
    </location>
</feature>
<dbReference type="GO" id="GO:0006777">
    <property type="term" value="P:Mo-molybdopterin cofactor biosynthetic process"/>
    <property type="evidence" value="ECO:0007669"/>
    <property type="project" value="UniProtKB-UniRule"/>
</dbReference>
<dbReference type="PATRIC" id="fig|36861.3.peg.2140"/>
<feature type="binding site" evidence="12">
    <location>
        <position position="123"/>
    </location>
    <ligand>
        <name>S-adenosyl-L-methionine</name>
        <dbReference type="ChEBI" id="CHEBI:59789"/>
    </ligand>
</feature>
<dbReference type="SFLD" id="SFLDG01386">
    <property type="entry name" value="main_SPASM_domain-containing"/>
    <property type="match status" value="1"/>
</dbReference>
<dbReference type="InterPro" id="IPR050105">
    <property type="entry name" value="MoCo_biosynth_MoaA/MoaC"/>
</dbReference>
<dbReference type="GO" id="GO:0061798">
    <property type="term" value="F:GTP 3',8'-cyclase activity"/>
    <property type="evidence" value="ECO:0007669"/>
    <property type="project" value="UniProtKB-UniRule"/>
</dbReference>
<dbReference type="AlphaFoldDB" id="A0A125BC83"/>
<comment type="cofactor">
    <cofactor evidence="12">
        <name>[4Fe-4S] cluster</name>
        <dbReference type="ChEBI" id="CHEBI:49883"/>
    </cofactor>
    <text evidence="12">Binds 2 [4Fe-4S] clusters. Binds 1 [4Fe-4S] cluster coordinated with 3 cysteines and an exchangeable S-adenosyl-L-methionine and 1 [4Fe-4S] cluster coordinated with 3 cysteines and the GTP-derived substrate.</text>
</comment>
<evidence type="ECO:0000256" key="2">
    <source>
        <dbReference type="ARBA" id="ARBA00022485"/>
    </source>
</evidence>
<dbReference type="InterPro" id="IPR013785">
    <property type="entry name" value="Aldolase_TIM"/>
</dbReference>
<evidence type="ECO:0000256" key="11">
    <source>
        <dbReference type="ARBA" id="ARBA00048697"/>
    </source>
</evidence>
<dbReference type="GO" id="GO:0046872">
    <property type="term" value="F:metal ion binding"/>
    <property type="evidence" value="ECO:0007669"/>
    <property type="project" value="UniProtKB-KW"/>
</dbReference>
<name>A0A125BC83_THIDE</name>
<comment type="caution">
    <text evidence="14">The sequence shown here is derived from an EMBL/GenBank/DDBJ whole genome shotgun (WGS) entry which is preliminary data.</text>
</comment>
<dbReference type="eggNOG" id="COG2896">
    <property type="taxonomic scope" value="Bacteria"/>
</dbReference>
<dbReference type="SFLD" id="SFLDG01383">
    <property type="entry name" value="cyclic_pyranopterin_phosphate"/>
    <property type="match status" value="1"/>
</dbReference>
<feature type="binding site" evidence="12">
    <location>
        <position position="31"/>
    </location>
    <ligand>
        <name>S-adenosyl-L-methionine</name>
        <dbReference type="ChEBI" id="CHEBI:59789"/>
    </ligand>
</feature>
<feature type="binding site" evidence="12">
    <location>
        <position position="18"/>
    </location>
    <ligand>
        <name>GTP</name>
        <dbReference type="ChEBI" id="CHEBI:37565"/>
    </ligand>
</feature>
<evidence type="ECO:0000256" key="12">
    <source>
        <dbReference type="HAMAP-Rule" id="MF_01225"/>
    </source>
</evidence>
<evidence type="ECO:0000256" key="9">
    <source>
        <dbReference type="ARBA" id="ARBA00023150"/>
    </source>
</evidence>
<keyword evidence="10 12" id="KW-0456">Lyase</keyword>
<keyword evidence="3 12" id="KW-0949">S-adenosyl-L-methionine</keyword>
<dbReference type="SFLD" id="SFLDS00029">
    <property type="entry name" value="Radical_SAM"/>
    <property type="match status" value="1"/>
</dbReference>
<dbReference type="Proteomes" id="UP000064243">
    <property type="component" value="Unassembled WGS sequence"/>
</dbReference>
<feature type="binding site" evidence="12">
    <location>
        <position position="29"/>
    </location>
    <ligand>
        <name>[4Fe-4S] cluster</name>
        <dbReference type="ChEBI" id="CHEBI:49883"/>
        <label>1</label>
        <note>4Fe-4S-S-AdoMet</note>
    </ligand>
</feature>
<keyword evidence="8 12" id="KW-0342">GTP-binding</keyword>
<dbReference type="CDD" id="cd21117">
    <property type="entry name" value="Twitch_MoaA"/>
    <property type="match status" value="1"/>
</dbReference>
<dbReference type="EMBL" id="LDUG01000033">
    <property type="protein sequence ID" value="KVW94713.1"/>
    <property type="molecule type" value="Genomic_DNA"/>
</dbReference>
<dbReference type="OrthoDB" id="9763993at2"/>
<evidence type="ECO:0000256" key="8">
    <source>
        <dbReference type="ARBA" id="ARBA00023134"/>
    </source>
</evidence>
<dbReference type="RefSeq" id="WP_059756768.1">
    <property type="nucleotide sequence ID" value="NZ_LDUG01000033.1"/>
</dbReference>
<dbReference type="SFLD" id="SFLDG01067">
    <property type="entry name" value="SPASM/twitch_domain_containing"/>
    <property type="match status" value="1"/>
</dbReference>
<dbReference type="GO" id="GO:0005525">
    <property type="term" value="F:GTP binding"/>
    <property type="evidence" value="ECO:0007669"/>
    <property type="project" value="UniProtKB-UniRule"/>
</dbReference>
<evidence type="ECO:0000313" key="15">
    <source>
        <dbReference type="Proteomes" id="UP000064243"/>
    </source>
</evidence>
<dbReference type="CDD" id="cd01335">
    <property type="entry name" value="Radical_SAM"/>
    <property type="match status" value="1"/>
</dbReference>
<dbReference type="NCBIfam" id="TIGR02666">
    <property type="entry name" value="moaA"/>
    <property type="match status" value="1"/>
</dbReference>
<organism evidence="14 15">
    <name type="scientific">Thiobacillus denitrificans</name>
    <dbReference type="NCBI Taxonomy" id="36861"/>
    <lineage>
        <taxon>Bacteria</taxon>
        <taxon>Pseudomonadati</taxon>
        <taxon>Pseudomonadota</taxon>
        <taxon>Betaproteobacteria</taxon>
        <taxon>Nitrosomonadales</taxon>
        <taxon>Thiobacillaceae</taxon>
        <taxon>Thiobacillus</taxon>
    </lineage>
</organism>
<evidence type="ECO:0000259" key="13">
    <source>
        <dbReference type="PROSITE" id="PS51918"/>
    </source>
</evidence>
<evidence type="ECO:0000256" key="4">
    <source>
        <dbReference type="ARBA" id="ARBA00022723"/>
    </source>
</evidence>
<keyword evidence="15" id="KW-1185">Reference proteome</keyword>
<comment type="subunit">
    <text evidence="12">Monomer and homodimer.</text>
</comment>
<comment type="pathway">
    <text evidence="12">Cofactor biosynthesis; molybdopterin biosynthesis.</text>
</comment>
<gene>
    <name evidence="12" type="primary">moaA</name>
    <name evidence="14" type="ORF">ABW22_11800</name>
</gene>
<dbReference type="PROSITE" id="PS01305">
    <property type="entry name" value="MOAA_NIFB_PQQE"/>
    <property type="match status" value="1"/>
</dbReference>
<evidence type="ECO:0000256" key="1">
    <source>
        <dbReference type="ARBA" id="ARBA00012167"/>
    </source>
</evidence>
<feature type="binding site" evidence="12">
    <location>
        <position position="68"/>
    </location>
    <ligand>
        <name>GTP</name>
        <dbReference type="ChEBI" id="CHEBI:37565"/>
    </ligand>
</feature>
<dbReference type="PANTHER" id="PTHR22960">
    <property type="entry name" value="MOLYBDOPTERIN COFACTOR SYNTHESIS PROTEIN A"/>
    <property type="match status" value="1"/>
</dbReference>
<feature type="binding site" evidence="12">
    <location>
        <position position="194"/>
    </location>
    <ligand>
        <name>S-adenosyl-L-methionine</name>
        <dbReference type="ChEBI" id="CHEBI:59789"/>
    </ligand>
</feature>
<dbReference type="InterPro" id="IPR010505">
    <property type="entry name" value="MoaA_twitch"/>
</dbReference>
<dbReference type="InterPro" id="IPR040064">
    <property type="entry name" value="MoaA-like"/>
</dbReference>
<reference evidence="14 15" key="1">
    <citation type="journal article" date="2015" name="Appl. Environ. Microbiol.">
        <title>Aerobic and Anaerobic Thiosulfate Oxidation by a Cold-Adapted, Subglacial Chemoautotroph.</title>
        <authorList>
            <person name="Harrold Z.R."/>
            <person name="Skidmore M.L."/>
            <person name="Hamilton T.L."/>
            <person name="Desch L."/>
            <person name="Amada K."/>
            <person name="van Gelder W."/>
            <person name="Glover K."/>
            <person name="Roden E.E."/>
            <person name="Boyd E.S."/>
        </authorList>
    </citation>
    <scope>NUCLEOTIDE SEQUENCE [LARGE SCALE GENOMIC DNA]</scope>
    <source>
        <strain evidence="14 15">RG</strain>
    </source>
</reference>
<dbReference type="UniPathway" id="UPA00344"/>
<proteinExistence type="inferred from homology"/>
<evidence type="ECO:0000256" key="3">
    <source>
        <dbReference type="ARBA" id="ARBA00022691"/>
    </source>
</evidence>
<dbReference type="Pfam" id="PF06463">
    <property type="entry name" value="Mob_synth_C"/>
    <property type="match status" value="1"/>
</dbReference>
<dbReference type="GO" id="GO:0061799">
    <property type="term" value="F:cyclic pyranopterin monophosphate synthase activity"/>
    <property type="evidence" value="ECO:0007669"/>
    <property type="project" value="TreeGrafter"/>
</dbReference>
<keyword evidence="6 12" id="KW-0408">Iron</keyword>
<feature type="binding site" evidence="12">
    <location>
        <position position="272"/>
    </location>
    <ligand>
        <name>[4Fe-4S] cluster</name>
        <dbReference type="ChEBI" id="CHEBI:49883"/>
        <label>2</label>
        <note>4Fe-4S-substrate</note>
    </ligand>
</feature>
<dbReference type="EC" id="4.1.99.22" evidence="1 12"/>
<dbReference type="Gene3D" id="3.20.20.70">
    <property type="entry name" value="Aldolase class I"/>
    <property type="match status" value="1"/>
</dbReference>
<keyword evidence="2 12" id="KW-0004">4Fe-4S</keyword>
<dbReference type="SUPFAM" id="SSF102114">
    <property type="entry name" value="Radical SAM enzymes"/>
    <property type="match status" value="1"/>
</dbReference>
<evidence type="ECO:0000256" key="10">
    <source>
        <dbReference type="ARBA" id="ARBA00023239"/>
    </source>
</evidence>
<dbReference type="InterPro" id="IPR007197">
    <property type="entry name" value="rSAM"/>
</dbReference>
<comment type="similarity">
    <text evidence="12">Belongs to the radical SAM superfamily. MoaA family.</text>
</comment>
<feature type="binding site" evidence="12">
    <location>
        <position position="258"/>
    </location>
    <ligand>
        <name>[4Fe-4S] cluster</name>
        <dbReference type="ChEBI" id="CHEBI:49883"/>
        <label>2</label>
        <note>4Fe-4S-substrate</note>
    </ligand>
</feature>
<dbReference type="PANTHER" id="PTHR22960:SF0">
    <property type="entry name" value="MOLYBDENUM COFACTOR BIOSYNTHESIS PROTEIN 1"/>
    <property type="match status" value="1"/>
</dbReference>
<keyword evidence="7 12" id="KW-0411">Iron-sulfur</keyword>
<dbReference type="GO" id="GO:1904047">
    <property type="term" value="F:S-adenosyl-L-methionine binding"/>
    <property type="evidence" value="ECO:0007669"/>
    <property type="project" value="UniProtKB-UniRule"/>
</dbReference>
<feature type="binding site" evidence="12">
    <location>
        <begin position="260"/>
        <end position="262"/>
    </location>
    <ligand>
        <name>GTP</name>
        <dbReference type="ChEBI" id="CHEBI:37565"/>
    </ligand>
</feature>
<dbReference type="InterPro" id="IPR006638">
    <property type="entry name" value="Elp3/MiaA/NifB-like_rSAM"/>
</dbReference>
<dbReference type="InterPro" id="IPR058240">
    <property type="entry name" value="rSAM_sf"/>
</dbReference>
<dbReference type="PROSITE" id="PS51918">
    <property type="entry name" value="RADICAL_SAM"/>
    <property type="match status" value="1"/>
</dbReference>
<dbReference type="InterPro" id="IPR000385">
    <property type="entry name" value="MoaA_NifB_PqqE_Fe-S-bd_CS"/>
</dbReference>
<dbReference type="NCBIfam" id="NF001199">
    <property type="entry name" value="PRK00164.2-1"/>
    <property type="match status" value="1"/>
</dbReference>
<keyword evidence="4 12" id="KW-0479">Metal-binding</keyword>
<evidence type="ECO:0000256" key="7">
    <source>
        <dbReference type="ARBA" id="ARBA00023014"/>
    </source>
</evidence>
<comment type="function">
    <text evidence="12">Catalyzes the cyclization of GTP to (8S)-3',8-cyclo-7,8-dihydroguanosine 5'-triphosphate.</text>
</comment>